<dbReference type="EnsemblMetazoa" id="XM_044458573.1">
    <property type="protein sequence ID" value="XP_044314508.1"/>
    <property type="gene ID" value="LOC123037517"/>
</dbReference>
<evidence type="ECO:0000256" key="2">
    <source>
        <dbReference type="ARBA" id="ARBA00022475"/>
    </source>
</evidence>
<keyword evidence="3 6" id="KW-0812">Transmembrane</keyword>
<dbReference type="Pfam" id="PF08395">
    <property type="entry name" value="7tm_7"/>
    <property type="match status" value="1"/>
</dbReference>
<evidence type="ECO:0000256" key="1">
    <source>
        <dbReference type="ARBA" id="ARBA00004651"/>
    </source>
</evidence>
<dbReference type="RefSeq" id="XP_044314508.1">
    <property type="nucleotide sequence ID" value="XM_044458573.1"/>
</dbReference>
<reference evidence="8" key="1">
    <citation type="journal article" date="2021" name="Elife">
        <title>Highly contiguous assemblies of 101 drosophilid genomes.</title>
        <authorList>
            <person name="Kim B.Y."/>
            <person name="Wang J.R."/>
            <person name="Miller D.E."/>
            <person name="Barmina O."/>
            <person name="Delaney E."/>
            <person name="Thompson A."/>
            <person name="Comeault A.A."/>
            <person name="Peede D."/>
            <person name="D'Agostino E.R."/>
            <person name="Pelaez J."/>
            <person name="Aguilar J.M."/>
            <person name="Haji D."/>
            <person name="Matsunaga T."/>
            <person name="Armstrong E.E."/>
            <person name="Zych M."/>
            <person name="Ogawa Y."/>
            <person name="Stamenkovic-Radak M."/>
            <person name="Jelic M."/>
            <person name="Veselinovic M.S."/>
            <person name="Tanaskovic M."/>
            <person name="Eric P."/>
            <person name="Gao J.J."/>
            <person name="Katoh T.K."/>
            <person name="Toda M.J."/>
            <person name="Watabe H."/>
            <person name="Watada M."/>
            <person name="Davis J.S."/>
            <person name="Moyle L.C."/>
            <person name="Manoli G."/>
            <person name="Bertolini E."/>
            <person name="Kostal V."/>
            <person name="Hawley R.S."/>
            <person name="Takahashi A."/>
            <person name="Jones C.D."/>
            <person name="Price D.K."/>
            <person name="Whiteman N."/>
            <person name="Kopp A."/>
            <person name="Matute D.R."/>
            <person name="Petrov D.A."/>
        </authorList>
    </citation>
    <scope>NUCLEOTIDE SEQUENCE [LARGE SCALE GENOMIC DNA]</scope>
</reference>
<feature type="transmembrane region" description="Helical" evidence="6">
    <location>
        <begin position="181"/>
        <end position="203"/>
    </location>
</feature>
<comment type="subcellular location">
    <subcellularLocation>
        <location evidence="1">Cell membrane</location>
        <topology evidence="1">Multi-pass membrane protein</topology>
    </subcellularLocation>
</comment>
<organism evidence="7 8">
    <name type="scientific">Drosophila rhopaloa</name>
    <name type="common">Fruit fly</name>
    <dbReference type="NCBI Taxonomy" id="1041015"/>
    <lineage>
        <taxon>Eukaryota</taxon>
        <taxon>Metazoa</taxon>
        <taxon>Ecdysozoa</taxon>
        <taxon>Arthropoda</taxon>
        <taxon>Hexapoda</taxon>
        <taxon>Insecta</taxon>
        <taxon>Pterygota</taxon>
        <taxon>Neoptera</taxon>
        <taxon>Endopterygota</taxon>
        <taxon>Diptera</taxon>
        <taxon>Brachycera</taxon>
        <taxon>Muscomorpha</taxon>
        <taxon>Ephydroidea</taxon>
        <taxon>Drosophilidae</taxon>
        <taxon>Drosophila</taxon>
        <taxon>Sophophora</taxon>
    </lineage>
</organism>
<evidence type="ECO:0000313" key="7">
    <source>
        <dbReference type="EnsemblMetazoa" id="XP_044314508.1"/>
    </source>
</evidence>
<evidence type="ECO:0000313" key="8">
    <source>
        <dbReference type="Proteomes" id="UP001652680"/>
    </source>
</evidence>
<reference evidence="7" key="2">
    <citation type="submission" date="2025-05" db="UniProtKB">
        <authorList>
            <consortium name="EnsemblMetazoa"/>
        </authorList>
    </citation>
    <scope>IDENTIFICATION</scope>
</reference>
<evidence type="ECO:0000256" key="3">
    <source>
        <dbReference type="ARBA" id="ARBA00022692"/>
    </source>
</evidence>
<keyword evidence="8" id="KW-1185">Reference proteome</keyword>
<proteinExistence type="predicted"/>
<feature type="transmembrane region" description="Helical" evidence="6">
    <location>
        <begin position="110"/>
        <end position="129"/>
    </location>
</feature>
<evidence type="ECO:0000256" key="5">
    <source>
        <dbReference type="ARBA" id="ARBA00023136"/>
    </source>
</evidence>
<dbReference type="GeneID" id="123037517"/>
<feature type="transmembrane region" description="Helical" evidence="6">
    <location>
        <begin position="7"/>
        <end position="31"/>
    </location>
</feature>
<dbReference type="InterPro" id="IPR013604">
    <property type="entry name" value="7TM_chemorcpt"/>
</dbReference>
<keyword evidence="5 6" id="KW-0472">Membrane</keyword>
<dbReference type="Proteomes" id="UP001652680">
    <property type="component" value="Unassembled WGS sequence"/>
</dbReference>
<keyword evidence="2" id="KW-1003">Cell membrane</keyword>
<evidence type="ECO:0000256" key="4">
    <source>
        <dbReference type="ARBA" id="ARBA00022989"/>
    </source>
</evidence>
<sequence>MTLEKIGYIMFLFHLVLLIPSYLSMIILQIFHGPEVVKLVNRYIELFHRVRSLSFSKEVGFGGGRQLVLVLLFIVKPKSKSLGRLTNTMILLREISCVIKSFQDLTNGHLFFSLVNELFLIVAISYQSIIESKYIQDLTIELLFAAEQKEWNQTVEVFVTHLNLRKLRVRPLLLFDVSNELFLLIFAGVVNYLVFIMQIKVFCESKYW</sequence>
<name>A0ABM5J6Q5_DRORH</name>
<keyword evidence="4 6" id="KW-1133">Transmembrane helix</keyword>
<protein>
    <submittedName>
        <fullName evidence="7">Uncharacterized protein</fullName>
    </submittedName>
</protein>
<accession>A0ABM5J6Q5</accession>
<evidence type="ECO:0000256" key="6">
    <source>
        <dbReference type="SAM" id="Phobius"/>
    </source>
</evidence>